<sequence length="85" mass="9162">NTGKSDFGGKQTGVGVNVGPFFQMDLNNKKEPLGFGERALNLGLNVLNGLVRVNIQRDGNRFTGKRGPILVEVGGHTVYSNGYKK</sequence>
<dbReference type="Proteomes" id="UP000728032">
    <property type="component" value="Unassembled WGS sequence"/>
</dbReference>
<reference evidence="1" key="1">
    <citation type="submission" date="2020-11" db="EMBL/GenBank/DDBJ databases">
        <authorList>
            <person name="Tran Van P."/>
        </authorList>
    </citation>
    <scope>NUCLEOTIDE SEQUENCE</scope>
</reference>
<dbReference type="EMBL" id="OC914845">
    <property type="protein sequence ID" value="CAD7636738.1"/>
    <property type="molecule type" value="Genomic_DNA"/>
</dbReference>
<evidence type="ECO:0000313" key="1">
    <source>
        <dbReference type="EMBL" id="CAD7636738.1"/>
    </source>
</evidence>
<feature type="non-terminal residue" evidence="1">
    <location>
        <position position="1"/>
    </location>
</feature>
<gene>
    <name evidence="1" type="ORF">ONB1V03_LOCUS386</name>
</gene>
<keyword evidence="2" id="KW-1185">Reference proteome</keyword>
<protein>
    <submittedName>
        <fullName evidence="1">Uncharacterized protein</fullName>
    </submittedName>
</protein>
<dbReference type="OrthoDB" id="10621917at2759"/>
<dbReference type="EMBL" id="CAJPVJ010000020">
    <property type="protein sequence ID" value="CAG2158496.1"/>
    <property type="molecule type" value="Genomic_DNA"/>
</dbReference>
<name>A0A7R9Q8W9_9ACAR</name>
<dbReference type="AlphaFoldDB" id="A0A7R9Q8W9"/>
<proteinExistence type="predicted"/>
<accession>A0A7R9Q8W9</accession>
<organism evidence="1">
    <name type="scientific">Oppiella nova</name>
    <dbReference type="NCBI Taxonomy" id="334625"/>
    <lineage>
        <taxon>Eukaryota</taxon>
        <taxon>Metazoa</taxon>
        <taxon>Ecdysozoa</taxon>
        <taxon>Arthropoda</taxon>
        <taxon>Chelicerata</taxon>
        <taxon>Arachnida</taxon>
        <taxon>Acari</taxon>
        <taxon>Acariformes</taxon>
        <taxon>Sarcoptiformes</taxon>
        <taxon>Oribatida</taxon>
        <taxon>Brachypylina</taxon>
        <taxon>Oppioidea</taxon>
        <taxon>Oppiidae</taxon>
        <taxon>Oppiella</taxon>
    </lineage>
</organism>
<evidence type="ECO:0000313" key="2">
    <source>
        <dbReference type="Proteomes" id="UP000728032"/>
    </source>
</evidence>